<dbReference type="Gene3D" id="3.30.70.270">
    <property type="match status" value="1"/>
</dbReference>
<feature type="domain" description="GGDEF" evidence="2">
    <location>
        <begin position="529"/>
        <end position="659"/>
    </location>
</feature>
<dbReference type="Gene3D" id="3.30.450.40">
    <property type="match status" value="2"/>
</dbReference>
<dbReference type="NCBIfam" id="TIGR00254">
    <property type="entry name" value="GGDEF"/>
    <property type="match status" value="1"/>
</dbReference>
<evidence type="ECO:0000259" key="2">
    <source>
        <dbReference type="PROSITE" id="PS50887"/>
    </source>
</evidence>
<name>A0ABM6RS06_9FIRM</name>
<keyword evidence="4" id="KW-1185">Reference proteome</keyword>
<keyword evidence="1" id="KW-0812">Transmembrane</keyword>
<reference evidence="3 4" key="1">
    <citation type="journal article" date="2019" name="Sci. Rep.">
        <title>Sulfobacillus thermotolerans: new insights into resistance and metabolic capacities of acidophilic chemolithotrophs.</title>
        <authorList>
            <person name="Panyushkina A.E."/>
            <person name="Babenko V.V."/>
            <person name="Nikitina A.S."/>
            <person name="Selezneva O.V."/>
            <person name="Tsaplina I.A."/>
            <person name="Letarova M.A."/>
            <person name="Kostryukova E.S."/>
            <person name="Letarov A.V."/>
        </authorList>
    </citation>
    <scope>NUCLEOTIDE SEQUENCE [LARGE SCALE GENOMIC DNA]</scope>
    <source>
        <strain evidence="3 4">Kr1</strain>
    </source>
</reference>
<feature type="transmembrane region" description="Helical" evidence="1">
    <location>
        <begin position="66"/>
        <end position="89"/>
    </location>
</feature>
<dbReference type="SUPFAM" id="SSF55073">
    <property type="entry name" value="Nucleotide cyclase"/>
    <property type="match status" value="1"/>
</dbReference>
<evidence type="ECO:0000313" key="3">
    <source>
        <dbReference type="EMBL" id="AUW94188.1"/>
    </source>
</evidence>
<dbReference type="PANTHER" id="PTHR45138">
    <property type="entry name" value="REGULATORY COMPONENTS OF SENSORY TRANSDUCTION SYSTEM"/>
    <property type="match status" value="1"/>
</dbReference>
<feature type="transmembrane region" description="Helical" evidence="1">
    <location>
        <begin position="136"/>
        <end position="158"/>
    </location>
</feature>
<dbReference type="PANTHER" id="PTHR45138:SF9">
    <property type="entry name" value="DIGUANYLATE CYCLASE DGCM-RELATED"/>
    <property type="match status" value="1"/>
</dbReference>
<dbReference type="EMBL" id="CP019454">
    <property type="protein sequence ID" value="AUW94188.1"/>
    <property type="molecule type" value="Genomic_DNA"/>
</dbReference>
<dbReference type="InterPro" id="IPR043128">
    <property type="entry name" value="Rev_trsase/Diguanyl_cyclase"/>
</dbReference>
<proteinExistence type="predicted"/>
<gene>
    <name evidence="3" type="ORF">BXT84_09675</name>
</gene>
<dbReference type="SMART" id="SM00267">
    <property type="entry name" value="GGDEF"/>
    <property type="match status" value="1"/>
</dbReference>
<evidence type="ECO:0000256" key="1">
    <source>
        <dbReference type="SAM" id="Phobius"/>
    </source>
</evidence>
<keyword evidence="1" id="KW-0472">Membrane</keyword>
<dbReference type="Pfam" id="PF00990">
    <property type="entry name" value="GGDEF"/>
    <property type="match status" value="1"/>
</dbReference>
<dbReference type="Pfam" id="PF13185">
    <property type="entry name" value="GAF_2"/>
    <property type="match status" value="1"/>
</dbReference>
<dbReference type="InterPro" id="IPR029016">
    <property type="entry name" value="GAF-like_dom_sf"/>
</dbReference>
<sequence length="659" mass="72996">MNIVKVKQAPYRIETERAIWKIRPLEWLLAAGLLGVQQPRDLIVTLIWGLMALLMLWKMPQSGLRTWNVLLIPVDMIVISTAVFLSGGLQSHGFLLYSIDVLFLVTYVSWQWIAVGTGLILVSYGIVSNGWTHGLFWWQVLLLVLLALSAHTLGSSVLKAMRSANTGKVKLEQLAALKSLQGSLVELSDLSTMVMTILQAGTQLLQTRVGYVARWTTSGTLQMVAQVGLSEDEEEWDPRDSYEADALNRTEMTYWKHIASLPPVKVDHGLLALRYYQLALVPLRDGAKVIGVMAFAGDRGGVPLNQQQVVLEGLADMVVNQSRFAQAQSDARKRGRLLGILERVGRIVNKNLEMGMLLRSLHQAVAEELETDSFFVALTLPDDSERILMEYLFDEGQEYPAEVMSITPGSPTERVLEGQEALLIAGDIGPSQLLGSYRVPKSAIFAPLIFEGTIIGVISTQSYRIDYDQDHVEFVSSIASQAAIAIQNAQLYQQTESVALTDHLTNLGNSRRFTIALRLAIDHARATHTALSLLLIDSDSLKQINDRYGHMAGDTHLQMLSHVILRNIRENDTACRYAGDEFVIILPNTRVDEAMSVGERIRREMDGKFAWNDSMIGTTISVGAAQLDSSMSQEELFAAADRAMYEAKQSGKNRVVAVS</sequence>
<feature type="transmembrane region" description="Helical" evidence="1">
    <location>
        <begin position="101"/>
        <end position="124"/>
    </location>
</feature>
<dbReference type="InterPro" id="IPR050469">
    <property type="entry name" value="Diguanylate_Cyclase"/>
</dbReference>
<dbReference type="SMART" id="SM00065">
    <property type="entry name" value="GAF"/>
    <property type="match status" value="1"/>
</dbReference>
<dbReference type="Proteomes" id="UP000325292">
    <property type="component" value="Chromosome"/>
</dbReference>
<protein>
    <recommendedName>
        <fullName evidence="2">GGDEF domain-containing protein</fullName>
    </recommendedName>
</protein>
<dbReference type="CDD" id="cd01949">
    <property type="entry name" value="GGDEF"/>
    <property type="match status" value="1"/>
</dbReference>
<dbReference type="PROSITE" id="PS50887">
    <property type="entry name" value="GGDEF"/>
    <property type="match status" value="1"/>
</dbReference>
<dbReference type="SUPFAM" id="SSF55781">
    <property type="entry name" value="GAF domain-like"/>
    <property type="match status" value="2"/>
</dbReference>
<dbReference type="InterPro" id="IPR029787">
    <property type="entry name" value="Nucleotide_cyclase"/>
</dbReference>
<dbReference type="InterPro" id="IPR003018">
    <property type="entry name" value="GAF"/>
</dbReference>
<organism evidence="3 4">
    <name type="scientific">Sulfobacillus thermotolerans</name>
    <dbReference type="NCBI Taxonomy" id="338644"/>
    <lineage>
        <taxon>Bacteria</taxon>
        <taxon>Bacillati</taxon>
        <taxon>Bacillota</taxon>
        <taxon>Clostridia</taxon>
        <taxon>Eubacteriales</taxon>
        <taxon>Clostridiales Family XVII. Incertae Sedis</taxon>
        <taxon>Sulfobacillus</taxon>
    </lineage>
</organism>
<dbReference type="InterPro" id="IPR000160">
    <property type="entry name" value="GGDEF_dom"/>
</dbReference>
<accession>A0ABM6RS06</accession>
<evidence type="ECO:0000313" key="4">
    <source>
        <dbReference type="Proteomes" id="UP000325292"/>
    </source>
</evidence>
<keyword evidence="1" id="KW-1133">Transmembrane helix</keyword>